<organism evidence="12 13">
    <name type="scientific">Leptospira broomii serovar Hurstbridge str. 5399</name>
    <dbReference type="NCBI Taxonomy" id="1049789"/>
    <lineage>
        <taxon>Bacteria</taxon>
        <taxon>Pseudomonadati</taxon>
        <taxon>Spirochaetota</taxon>
        <taxon>Spirochaetia</taxon>
        <taxon>Leptospirales</taxon>
        <taxon>Leptospiraceae</taxon>
        <taxon>Leptospira</taxon>
    </lineage>
</organism>
<dbReference type="PANTHER" id="PTHR23151">
    <property type="entry name" value="DIHYDROLIPOAMIDE ACETYL/SUCCINYL-TRANSFERASE-RELATED"/>
    <property type="match status" value="1"/>
</dbReference>
<dbReference type="Gene3D" id="3.30.559.10">
    <property type="entry name" value="Chloramphenicol acetyltransferase-like domain"/>
    <property type="match status" value="1"/>
</dbReference>
<comment type="similarity">
    <text evidence="1 8">Belongs to the 2-oxoacid dehydrogenase family.</text>
</comment>
<dbReference type="EMBL" id="AHMO02000011">
    <property type="protein sequence ID" value="EQA43543.1"/>
    <property type="molecule type" value="Genomic_DNA"/>
</dbReference>
<name>T0GDR2_9LEPT</name>
<keyword evidence="4 8" id="KW-0450">Lipoyl</keyword>
<dbReference type="PROSITE" id="PS51826">
    <property type="entry name" value="PSBD"/>
    <property type="match status" value="1"/>
</dbReference>
<dbReference type="PROSITE" id="PS00189">
    <property type="entry name" value="LIPOYL"/>
    <property type="match status" value="1"/>
</dbReference>
<dbReference type="AlphaFoldDB" id="T0GDR2"/>
<evidence type="ECO:0000256" key="7">
    <source>
        <dbReference type="ARBA" id="ARBA00048370"/>
    </source>
</evidence>
<reference evidence="12" key="1">
    <citation type="submission" date="2013-05" db="EMBL/GenBank/DDBJ databases">
        <authorList>
            <person name="Harkins D.M."/>
            <person name="Durkin A.S."/>
            <person name="Brinkac L.M."/>
            <person name="Haft D.H."/>
            <person name="Selengut J.D."/>
            <person name="Sanka R."/>
            <person name="DePew J."/>
            <person name="Purushe J."/>
            <person name="Hartskeerl R.A."/>
            <person name="Ahmed A."/>
            <person name="van der Linden H."/>
            <person name="Goris M.G.A."/>
            <person name="Vinetz J.M."/>
            <person name="Sutton G.G."/>
            <person name="Nierman W.C."/>
            <person name="Fouts D.E."/>
        </authorList>
    </citation>
    <scope>NUCLEOTIDE SEQUENCE [LARGE SCALE GENOMIC DNA]</scope>
    <source>
        <strain evidence="12">5399</strain>
    </source>
</reference>
<dbReference type="InterPro" id="IPR003016">
    <property type="entry name" value="2-oxoA_DH_lipoyl-BS"/>
</dbReference>
<dbReference type="Gene3D" id="4.10.320.10">
    <property type="entry name" value="E3-binding domain"/>
    <property type="match status" value="1"/>
</dbReference>
<dbReference type="GO" id="GO:0004742">
    <property type="term" value="F:dihydrolipoyllysine-residue acetyltransferase activity"/>
    <property type="evidence" value="ECO:0007669"/>
    <property type="project" value="UniProtKB-UniRule"/>
</dbReference>
<dbReference type="STRING" id="1049789.LEP1GSC050_1526"/>
<feature type="domain" description="Lipoyl-binding" evidence="10">
    <location>
        <begin position="2"/>
        <end position="77"/>
    </location>
</feature>
<keyword evidence="13" id="KW-1185">Reference proteome</keyword>
<dbReference type="InterPro" id="IPR006257">
    <property type="entry name" value="LAT1"/>
</dbReference>
<evidence type="ECO:0000256" key="6">
    <source>
        <dbReference type="ARBA" id="ARBA00025211"/>
    </source>
</evidence>
<accession>T0GDR2</accession>
<comment type="catalytic activity">
    <reaction evidence="7 8">
        <text>N(6)-[(R)-dihydrolipoyl]-L-lysyl-[protein] + acetyl-CoA = N(6)-[(R)-S(8)-acetyldihydrolipoyl]-L-lysyl-[protein] + CoA</text>
        <dbReference type="Rhea" id="RHEA:17017"/>
        <dbReference type="Rhea" id="RHEA-COMP:10475"/>
        <dbReference type="Rhea" id="RHEA-COMP:10478"/>
        <dbReference type="ChEBI" id="CHEBI:57287"/>
        <dbReference type="ChEBI" id="CHEBI:57288"/>
        <dbReference type="ChEBI" id="CHEBI:83100"/>
        <dbReference type="ChEBI" id="CHEBI:83111"/>
        <dbReference type="EC" id="2.3.1.12"/>
    </reaction>
</comment>
<evidence type="ECO:0000256" key="1">
    <source>
        <dbReference type="ARBA" id="ARBA00007317"/>
    </source>
</evidence>
<comment type="caution">
    <text evidence="12">The sequence shown here is derived from an EMBL/GenBank/DDBJ whole genome shotgun (WGS) entry which is preliminary data.</text>
</comment>
<evidence type="ECO:0000256" key="4">
    <source>
        <dbReference type="ARBA" id="ARBA00022823"/>
    </source>
</evidence>
<evidence type="ECO:0000259" key="11">
    <source>
        <dbReference type="PROSITE" id="PS51826"/>
    </source>
</evidence>
<dbReference type="Pfam" id="PF02817">
    <property type="entry name" value="E3_binding"/>
    <property type="match status" value="1"/>
</dbReference>
<evidence type="ECO:0000256" key="8">
    <source>
        <dbReference type="RuleBase" id="RU361137"/>
    </source>
</evidence>
<dbReference type="Pfam" id="PF00198">
    <property type="entry name" value="2-oxoacid_dh"/>
    <property type="match status" value="1"/>
</dbReference>
<feature type="region of interest" description="Disordered" evidence="9">
    <location>
        <begin position="98"/>
        <end position="124"/>
    </location>
</feature>
<proteinExistence type="inferred from homology"/>
<evidence type="ECO:0000313" key="13">
    <source>
        <dbReference type="Proteomes" id="UP000015454"/>
    </source>
</evidence>
<dbReference type="GO" id="GO:0006086">
    <property type="term" value="P:pyruvate decarboxylation to acetyl-CoA"/>
    <property type="evidence" value="ECO:0007669"/>
    <property type="project" value="InterPro"/>
</dbReference>
<dbReference type="Gene3D" id="2.40.50.100">
    <property type="match status" value="1"/>
</dbReference>
<comment type="function">
    <text evidence="6">The pyruvate dehydrogenase complex catalyzes the overall conversion of pyruvate to acetyl-CoA and CO(2). It contains multiple copies of three enzymatic components: pyruvate dehydrogenase (E1), dihydrolipoamide acetyltransferase (E2) and lipoamide dehydrogenase (E3).</text>
</comment>
<evidence type="ECO:0000313" key="12">
    <source>
        <dbReference type="EMBL" id="EQA43543.1"/>
    </source>
</evidence>
<comment type="cofactor">
    <cofactor evidence="8">
        <name>(R)-lipoate</name>
        <dbReference type="ChEBI" id="CHEBI:83088"/>
    </cofactor>
    <text evidence="8">Binds 1 lipoyl cofactor covalently.</text>
</comment>
<dbReference type="InterPro" id="IPR001078">
    <property type="entry name" value="2-oxoacid_DH_actylTfrase"/>
</dbReference>
<evidence type="ECO:0000256" key="2">
    <source>
        <dbReference type="ARBA" id="ARBA00011484"/>
    </source>
</evidence>
<protein>
    <recommendedName>
        <fullName evidence="8">Acetyltransferase component of pyruvate dehydrogenase complex</fullName>
        <ecNumber evidence="8">2.3.1.12</ecNumber>
    </recommendedName>
</protein>
<dbReference type="GO" id="GO:0045254">
    <property type="term" value="C:pyruvate dehydrogenase complex"/>
    <property type="evidence" value="ECO:0007669"/>
    <property type="project" value="UniProtKB-UniRule"/>
</dbReference>
<dbReference type="EC" id="2.3.1.12" evidence="8"/>
<dbReference type="NCBIfam" id="TIGR01349">
    <property type="entry name" value="PDHac_trf_mito"/>
    <property type="match status" value="1"/>
</dbReference>
<dbReference type="OrthoDB" id="9805770at2"/>
<dbReference type="SUPFAM" id="SSF52777">
    <property type="entry name" value="CoA-dependent acyltransferases"/>
    <property type="match status" value="1"/>
</dbReference>
<dbReference type="InterPro" id="IPR036625">
    <property type="entry name" value="E3-bd_dom_sf"/>
</dbReference>
<dbReference type="RefSeq" id="WP_010569940.1">
    <property type="nucleotide sequence ID" value="NZ_AHMO02000011.1"/>
</dbReference>
<dbReference type="PROSITE" id="PS50968">
    <property type="entry name" value="BIOTINYL_LIPOYL"/>
    <property type="match status" value="1"/>
</dbReference>
<dbReference type="Proteomes" id="UP000015454">
    <property type="component" value="Unassembled WGS sequence"/>
</dbReference>
<keyword evidence="3 8" id="KW-0808">Transferase</keyword>
<dbReference type="InterPro" id="IPR045257">
    <property type="entry name" value="E2/Pdx1"/>
</dbReference>
<dbReference type="InterPro" id="IPR011053">
    <property type="entry name" value="Single_hybrid_motif"/>
</dbReference>
<evidence type="ECO:0000256" key="9">
    <source>
        <dbReference type="SAM" id="MobiDB-lite"/>
    </source>
</evidence>
<dbReference type="InterPro" id="IPR004167">
    <property type="entry name" value="PSBD"/>
</dbReference>
<keyword evidence="12" id="KW-0670">Pyruvate</keyword>
<evidence type="ECO:0000256" key="5">
    <source>
        <dbReference type="ARBA" id="ARBA00023315"/>
    </source>
</evidence>
<gene>
    <name evidence="12" type="ORF">LEP1GSC050_1526</name>
</gene>
<dbReference type="PANTHER" id="PTHR23151:SF90">
    <property type="entry name" value="DIHYDROLIPOYLLYSINE-RESIDUE ACETYLTRANSFERASE COMPONENT OF PYRUVATE DEHYDROGENASE COMPLEX, MITOCHONDRIAL-RELATED"/>
    <property type="match status" value="1"/>
</dbReference>
<dbReference type="CDD" id="cd06849">
    <property type="entry name" value="lipoyl_domain"/>
    <property type="match status" value="1"/>
</dbReference>
<evidence type="ECO:0000256" key="3">
    <source>
        <dbReference type="ARBA" id="ARBA00022679"/>
    </source>
</evidence>
<dbReference type="SUPFAM" id="SSF47005">
    <property type="entry name" value="Peripheral subunit-binding domain of 2-oxo acid dehydrogenase complex"/>
    <property type="match status" value="1"/>
</dbReference>
<dbReference type="Pfam" id="PF00364">
    <property type="entry name" value="Biotin_lipoyl"/>
    <property type="match status" value="1"/>
</dbReference>
<comment type="subunit">
    <text evidence="2">Forms a 24-polypeptide structural core with octahedral symmetry.</text>
</comment>
<sequence length="438" mass="46594">MAKIAEMTQLSPTMTEGVLVKWLKKKGEAVAPGEAIAEVETDKAVMEMEAFDSGVLLEIIANEGARLPVGSPVAIIGKAGEEIGSLLEEAKARTPVGVASAPPTTELTPEQPKPPAAVPSPAQALPSPMEIESEIETPKPVQPSRGLTMAAQEGRIKASPLAKQIAKESGLDLSRINGTGPGGRIIKRDVEANQAIQPSGSSFAGPIPPEEKQPISGMRKTIATRLVHSKTHQPHFYLDIELNAEPLINLRESLNADLKAAGEDVKLSLNDFIIKASALALVKVPAVNSSWREDHILRHGRVDVGVAVSIEGGLITPYIRNADRRSVLEIGGNVKELASRARERKLKPEEYSDGTFTVSNLGMFGINRFAAVINEPEAAILAVGNAVAKPVIKSGAIVPGVTLSVCLSCDHRVVDGAVGAHWLEVFRDLLEHPLRLLV</sequence>
<dbReference type="InterPro" id="IPR023213">
    <property type="entry name" value="CAT-like_dom_sf"/>
</dbReference>
<feature type="domain" description="Peripheral subunit-binding (PSBD)" evidence="11">
    <location>
        <begin position="157"/>
        <end position="194"/>
    </location>
</feature>
<evidence type="ECO:0000259" key="10">
    <source>
        <dbReference type="PROSITE" id="PS50968"/>
    </source>
</evidence>
<keyword evidence="5 8" id="KW-0012">Acyltransferase</keyword>
<dbReference type="InterPro" id="IPR000089">
    <property type="entry name" value="Biotin_lipoyl"/>
</dbReference>
<dbReference type="SUPFAM" id="SSF51230">
    <property type="entry name" value="Single hybrid motif"/>
    <property type="match status" value="1"/>
</dbReference>